<feature type="coiled-coil region" evidence="1">
    <location>
        <begin position="60"/>
        <end position="87"/>
    </location>
</feature>
<accession>A0A5C3M5Z8</accession>
<proteinExistence type="predicted"/>
<dbReference type="PANTHER" id="PTHR38926:SF5">
    <property type="entry name" value="F-BOX AND LEUCINE-RICH REPEAT PROTEIN 6"/>
    <property type="match status" value="1"/>
</dbReference>
<evidence type="ECO:0000313" key="4">
    <source>
        <dbReference type="Proteomes" id="UP000308652"/>
    </source>
</evidence>
<dbReference type="PANTHER" id="PTHR38926">
    <property type="entry name" value="F-BOX DOMAIN CONTAINING PROTEIN, EXPRESSED"/>
    <property type="match status" value="1"/>
</dbReference>
<protein>
    <submittedName>
        <fullName evidence="3">Uncharacterized protein</fullName>
    </submittedName>
</protein>
<dbReference type="SUPFAM" id="SSF52047">
    <property type="entry name" value="RNI-like"/>
    <property type="match status" value="1"/>
</dbReference>
<evidence type="ECO:0000313" key="3">
    <source>
        <dbReference type="EMBL" id="TFK40839.1"/>
    </source>
</evidence>
<dbReference type="InterPro" id="IPR032675">
    <property type="entry name" value="LRR_dom_sf"/>
</dbReference>
<evidence type="ECO:0000256" key="2">
    <source>
        <dbReference type="SAM" id="MobiDB-lite"/>
    </source>
</evidence>
<feature type="compositionally biased region" description="Polar residues" evidence="2">
    <location>
        <begin position="512"/>
        <end position="522"/>
    </location>
</feature>
<dbReference type="EMBL" id="ML213596">
    <property type="protein sequence ID" value="TFK40839.1"/>
    <property type="molecule type" value="Genomic_DNA"/>
</dbReference>
<dbReference type="OrthoDB" id="8048523at2759"/>
<reference evidence="3 4" key="1">
    <citation type="journal article" date="2019" name="Nat. Ecol. Evol.">
        <title>Megaphylogeny resolves global patterns of mushroom evolution.</title>
        <authorList>
            <person name="Varga T."/>
            <person name="Krizsan K."/>
            <person name="Foldi C."/>
            <person name="Dima B."/>
            <person name="Sanchez-Garcia M."/>
            <person name="Sanchez-Ramirez S."/>
            <person name="Szollosi G.J."/>
            <person name="Szarkandi J.G."/>
            <person name="Papp V."/>
            <person name="Albert L."/>
            <person name="Andreopoulos W."/>
            <person name="Angelini C."/>
            <person name="Antonin V."/>
            <person name="Barry K.W."/>
            <person name="Bougher N.L."/>
            <person name="Buchanan P."/>
            <person name="Buyck B."/>
            <person name="Bense V."/>
            <person name="Catcheside P."/>
            <person name="Chovatia M."/>
            <person name="Cooper J."/>
            <person name="Damon W."/>
            <person name="Desjardin D."/>
            <person name="Finy P."/>
            <person name="Geml J."/>
            <person name="Haridas S."/>
            <person name="Hughes K."/>
            <person name="Justo A."/>
            <person name="Karasinski D."/>
            <person name="Kautmanova I."/>
            <person name="Kiss B."/>
            <person name="Kocsube S."/>
            <person name="Kotiranta H."/>
            <person name="LaButti K.M."/>
            <person name="Lechner B.E."/>
            <person name="Liimatainen K."/>
            <person name="Lipzen A."/>
            <person name="Lukacs Z."/>
            <person name="Mihaltcheva S."/>
            <person name="Morgado L.N."/>
            <person name="Niskanen T."/>
            <person name="Noordeloos M.E."/>
            <person name="Ohm R.A."/>
            <person name="Ortiz-Santana B."/>
            <person name="Ovrebo C."/>
            <person name="Racz N."/>
            <person name="Riley R."/>
            <person name="Savchenko A."/>
            <person name="Shiryaev A."/>
            <person name="Soop K."/>
            <person name="Spirin V."/>
            <person name="Szebenyi C."/>
            <person name="Tomsovsky M."/>
            <person name="Tulloss R.E."/>
            <person name="Uehling J."/>
            <person name="Grigoriev I.V."/>
            <person name="Vagvolgyi C."/>
            <person name="Papp T."/>
            <person name="Martin F.M."/>
            <person name="Miettinen O."/>
            <person name="Hibbett D.S."/>
            <person name="Nagy L.G."/>
        </authorList>
    </citation>
    <scope>NUCLEOTIDE SEQUENCE [LARGE SCALE GENOMIC DNA]</scope>
    <source>
        <strain evidence="3 4">CBS 166.37</strain>
    </source>
</reference>
<dbReference type="AlphaFoldDB" id="A0A5C3M5Z8"/>
<keyword evidence="1" id="KW-0175">Coiled coil</keyword>
<gene>
    <name evidence="3" type="ORF">BDQ12DRAFT_469320</name>
</gene>
<dbReference type="Gene3D" id="3.80.10.10">
    <property type="entry name" value="Ribonuclease Inhibitor"/>
    <property type="match status" value="1"/>
</dbReference>
<evidence type="ECO:0000256" key="1">
    <source>
        <dbReference type="SAM" id="Coils"/>
    </source>
</evidence>
<organism evidence="3 4">
    <name type="scientific">Crucibulum laeve</name>
    <dbReference type="NCBI Taxonomy" id="68775"/>
    <lineage>
        <taxon>Eukaryota</taxon>
        <taxon>Fungi</taxon>
        <taxon>Dikarya</taxon>
        <taxon>Basidiomycota</taxon>
        <taxon>Agaricomycotina</taxon>
        <taxon>Agaricomycetes</taxon>
        <taxon>Agaricomycetidae</taxon>
        <taxon>Agaricales</taxon>
        <taxon>Agaricineae</taxon>
        <taxon>Nidulariaceae</taxon>
        <taxon>Crucibulum</taxon>
    </lineage>
</organism>
<name>A0A5C3M5Z8_9AGAR</name>
<sequence length="570" mass="64188">MSTMPARIPASAFTSPRRRKHSLKGFNSVPPLKTRTFNPDDTFIPRATPNLSISYLREALNSLDSKMSLLVAQRRELESQLEQAVRLQSPVLRLPSELLSSIFVIGVLGMGDENPVMVPTLMLVCKYWEEVALNTPMLWAKISVSPHDSFEKAQRRLERSKSCPLDVTVNFGPRMEFTGSVTEQVVHAMDLFRPALWRTKSFHLSVPNRPQAHAALLRCQEDAPLLENLTIQVYHSMQDDHYSSPPLPLFNGNTPRLRSCSLTSFNFGWDVRLVSNLRVLKLGGYFNAFTPSANTLISILKLCPELEELALRNMSSVDAESCISMSDDFVSPTVSTKSIHLPRLKKASFYYVGIALTRQIMSQITFPNLESLEMCYLENVTPVLQLLYIQALTKLPLRYLRIESCLFNEMKFVNLLRRIPSLVTLELVDVEDVSSNFLKGLSSSQPWVCPRLDTLTLDGCTSLDWDSLRSFVESRLPANPHAYARYHVLPSAITSSASAAAAAHVRSKSHPPRTQQVQPHTSSVCPHRLRAIDVTRCNQISKEMVQWLRMYVAEVKCEAAKGIWGEPAML</sequence>
<feature type="region of interest" description="Disordered" evidence="2">
    <location>
        <begin position="503"/>
        <end position="522"/>
    </location>
</feature>
<keyword evidence="4" id="KW-1185">Reference proteome</keyword>
<dbReference type="Proteomes" id="UP000308652">
    <property type="component" value="Unassembled WGS sequence"/>
</dbReference>